<feature type="compositionally biased region" description="Acidic residues" evidence="1">
    <location>
        <begin position="722"/>
        <end position="733"/>
    </location>
</feature>
<feature type="region of interest" description="Disordered" evidence="1">
    <location>
        <begin position="1588"/>
        <end position="1637"/>
    </location>
</feature>
<feature type="region of interest" description="Disordered" evidence="1">
    <location>
        <begin position="931"/>
        <end position="994"/>
    </location>
</feature>
<keyword evidence="2" id="KW-0812">Transmembrane</keyword>
<dbReference type="EMBL" id="JAATIQ010000826">
    <property type="protein sequence ID" value="KAF4347291.1"/>
    <property type="molecule type" value="Genomic_DNA"/>
</dbReference>
<keyword evidence="2" id="KW-1133">Transmembrane helix</keyword>
<feature type="compositionally biased region" description="Acidic residues" evidence="1">
    <location>
        <begin position="684"/>
        <end position="695"/>
    </location>
</feature>
<evidence type="ECO:0000313" key="4">
    <source>
        <dbReference type="Proteomes" id="UP000583929"/>
    </source>
</evidence>
<feature type="compositionally biased region" description="Low complexity" evidence="1">
    <location>
        <begin position="931"/>
        <end position="945"/>
    </location>
</feature>
<sequence length="1637" mass="182536">MKATFKGKYDSDKNAGASASFAFRAGDARLRASMTEATLVGGPSLNGLLLSIDKPGSFIIDYNVPKKDFRFQFMNTIKVAEKPLNLTYIHSRGDNRTILDGSLIFDSANKVSANYMFGTGNCKMKYTYIHGGVTSFEPSYDLIKNTWDFSVSQKVYGDDVFRASYQTTSKMLGLEWSRTSKINGSFKISASCDLAAEVKVPKLTAESSWDIEIRDVLLEVIRNVDPKRILVCGKGSDGRRGSGEMGVVIWHWERIERDVCMREISSKCSRMDGIMCSVGGRRGYALMRGDKRVTTRASNTWLWFEAVAVVAEESSSVRTRVDLSSSGVSPPVRERKLKRLKKAIRVSDPQIEQQSDVGSFMAEANSSHCENLNFEVVDELLVSSSGSEDLDEGNDLDSGFTGLGTEDNGLGAKRVLDFGNFSVGSGEYGVDRSNKTGDGSGDDASVEEPEKIQLDSECIVEQKDKKKRKKKDDSGEGNETDIKRMSEKKRREHLKQLHAESQRLLRETRDAKFKSAPLVQKPISSVLEKIRQRKLEVARKSASIRGMSFIDDSDSLSGDDFVHPSTEVIELDAREGDRAPATIDEGKVAGGTEAKGSIHGLQKDESNHSIANTRVTVSPQMVMNEESKQSQSFRAPNDDTQDLFSDSQTSDSKNETPSSPLEEAFVPSVLAMNLKFDSAPPDDVTSDEEEVDDDKENVNPHPSESAGLTSSPTGDPVKAFVDDEAEEEDDSDNDLLRFKDNDEDEDDEDLEDLKDMIATGYEEQPIDNERRNELHQKWLEHQDATGTENLLQKLKYGSNLRGPSLIEEKEGMEDEESGDDDDDEASEELTPSNLVKMNLKKVKQMIPQMFTDSNDAYLSSDDDETEKRHAKQCLLEKAEQQVTFLSPAEDESSREVFCRIKKLNLVPDIKRRAKTNTHFDMSHMGVNRSLSSRSSFLSRGGSSNLPSSKKQGSTTARSFIFERDDSNSRSALTASEDASETDKQIQRENRPKVTSFKISNSQVKITKSSSSVKKQDTSLLDILKRTSMTSKRYKTDSVVTRTDSMLASFKLVKKPVKTNEDRTSPPLLNRAFVSCNTVLIQDESDDKTGSSFVLDPQLALLQRLDEIVRNLSEIVARLESKLPDSSERVLREDDNLVIEALKLEKGKNDLRKRKYEVKKSITEMEEEGAKGKIQDESRSGAVSVTKYSPFWSERFQFVSAVKLDSQATCINVLPFRDYEGLSKYVAVGDERGTVYVFLRNGDVLVQHHTLSESPITAMVSYLSIYKNESYVVTGHKDGIILIHRIWEGSSGEDWSSLLIENVGKFVSPDYDGGDGASITILEVHHAGRMKYILATDVRGKIWVFRENGTLYGSTTPNSRPLAFLKQRLLFLTESGAGSLDLRSMKVRESECEGLNHSLARNYVFDVMERSKAYGFTSEGDLIHVLLLGDIMNFKCRVRSKKKFDMNDPLALQAIKGYLLIVSEDKIFVHNVSSQHYVRVGAPRIIFSAGLDELRSSFLNYQNIESDEERNRVIPLIASDREKFIVVGLGGGYVGMYRSNLPVYKGEFNTIFWTSPVLFFVLFLFGAWQFFAKKKEALTSWGPDDPFSSTSTAAGATTGAPLGTTSSGDRVDRSFIDSSSRNNDMMELRGSGLRGPTR</sequence>
<dbReference type="PANTHER" id="PTHR35464:SF1">
    <property type="entry name" value="OS06G0115200 PROTEIN"/>
    <property type="match status" value="1"/>
</dbReference>
<dbReference type="InterPro" id="IPR036322">
    <property type="entry name" value="WD40_repeat_dom_sf"/>
</dbReference>
<feature type="compositionally biased region" description="Polar residues" evidence="1">
    <location>
        <begin position="642"/>
        <end position="659"/>
    </location>
</feature>
<organism evidence="3 4">
    <name type="scientific">Cannabis sativa</name>
    <name type="common">Hemp</name>
    <name type="synonym">Marijuana</name>
    <dbReference type="NCBI Taxonomy" id="3483"/>
    <lineage>
        <taxon>Eukaryota</taxon>
        <taxon>Viridiplantae</taxon>
        <taxon>Streptophyta</taxon>
        <taxon>Embryophyta</taxon>
        <taxon>Tracheophyta</taxon>
        <taxon>Spermatophyta</taxon>
        <taxon>Magnoliopsida</taxon>
        <taxon>eudicotyledons</taxon>
        <taxon>Gunneridae</taxon>
        <taxon>Pentapetalae</taxon>
        <taxon>rosids</taxon>
        <taxon>fabids</taxon>
        <taxon>Rosales</taxon>
        <taxon>Cannabaceae</taxon>
        <taxon>Cannabis</taxon>
    </lineage>
</organism>
<dbReference type="Proteomes" id="UP000583929">
    <property type="component" value="Unassembled WGS sequence"/>
</dbReference>
<keyword evidence="2" id="KW-0472">Membrane</keyword>
<comment type="caution">
    <text evidence="3">The sequence shown here is derived from an EMBL/GenBank/DDBJ whole genome shotgun (WGS) entry which is preliminary data.</text>
</comment>
<name>A0A7J6DMF9_CANSA</name>
<feature type="compositionally biased region" description="Basic and acidic residues" evidence="1">
    <location>
        <begin position="980"/>
        <end position="991"/>
    </location>
</feature>
<dbReference type="SUPFAM" id="SSF50978">
    <property type="entry name" value="WD40 repeat-like"/>
    <property type="match status" value="1"/>
</dbReference>
<evidence type="ECO:0000313" key="3">
    <source>
        <dbReference type="EMBL" id="KAF4347291.1"/>
    </source>
</evidence>
<reference evidence="3 4" key="1">
    <citation type="journal article" date="2020" name="bioRxiv">
        <title>Sequence and annotation of 42 cannabis genomes reveals extensive copy number variation in cannabinoid synthesis and pathogen resistance genes.</title>
        <authorList>
            <person name="Mckernan K.J."/>
            <person name="Helbert Y."/>
            <person name="Kane L.T."/>
            <person name="Ebling H."/>
            <person name="Zhang L."/>
            <person name="Liu B."/>
            <person name="Eaton Z."/>
            <person name="Mclaughlin S."/>
            <person name="Kingan S."/>
            <person name="Baybayan P."/>
            <person name="Concepcion G."/>
            <person name="Jordan M."/>
            <person name="Riva A."/>
            <person name="Barbazuk W."/>
            <person name="Harkins T."/>
        </authorList>
    </citation>
    <scope>NUCLEOTIDE SEQUENCE [LARGE SCALE GENOMIC DNA]</scope>
    <source>
        <strain evidence="4">cv. Jamaican Lion 4</strain>
        <tissue evidence="3">Leaf</tissue>
    </source>
</reference>
<feature type="region of interest" description="Disordered" evidence="1">
    <location>
        <begin position="427"/>
        <end position="492"/>
    </location>
</feature>
<feature type="compositionally biased region" description="Polar residues" evidence="1">
    <location>
        <begin position="608"/>
        <end position="621"/>
    </location>
</feature>
<dbReference type="InterPro" id="IPR015943">
    <property type="entry name" value="WD40/YVTN_repeat-like_dom_sf"/>
</dbReference>
<evidence type="ECO:0000256" key="1">
    <source>
        <dbReference type="SAM" id="MobiDB-lite"/>
    </source>
</evidence>
<evidence type="ECO:0000256" key="2">
    <source>
        <dbReference type="SAM" id="Phobius"/>
    </source>
</evidence>
<feature type="compositionally biased region" description="Basic and acidic residues" evidence="1">
    <location>
        <begin position="448"/>
        <end position="464"/>
    </location>
</feature>
<keyword evidence="4" id="KW-1185">Reference proteome</keyword>
<feature type="compositionally biased region" description="Basic and acidic residues" evidence="1">
    <location>
        <begin position="767"/>
        <end position="783"/>
    </location>
</feature>
<feature type="compositionally biased region" description="Polar residues" evidence="1">
    <location>
        <begin position="700"/>
        <end position="713"/>
    </location>
</feature>
<gene>
    <name evidence="3" type="ORF">G4B88_012858</name>
</gene>
<dbReference type="InterPro" id="IPR045288">
    <property type="entry name" value="At1g75140-like"/>
</dbReference>
<feature type="compositionally biased region" description="Acidic residues" evidence="1">
    <location>
        <begin position="810"/>
        <end position="827"/>
    </location>
</feature>
<feature type="non-terminal residue" evidence="3">
    <location>
        <position position="1"/>
    </location>
</feature>
<dbReference type="PANTHER" id="PTHR35464">
    <property type="entry name" value="OS06G0115200 PROTEIN"/>
    <property type="match status" value="1"/>
</dbReference>
<feature type="compositionally biased region" description="Low complexity" evidence="1">
    <location>
        <begin position="1588"/>
        <end position="1607"/>
    </location>
</feature>
<feature type="compositionally biased region" description="Polar residues" evidence="1">
    <location>
        <begin position="946"/>
        <end position="957"/>
    </location>
</feature>
<feature type="region of interest" description="Disordered" evidence="1">
    <location>
        <begin position="569"/>
        <end position="832"/>
    </location>
</feature>
<proteinExistence type="predicted"/>
<feature type="transmembrane region" description="Helical" evidence="2">
    <location>
        <begin position="1550"/>
        <end position="1570"/>
    </location>
</feature>
<feature type="compositionally biased region" description="Acidic residues" evidence="1">
    <location>
        <begin position="741"/>
        <end position="752"/>
    </location>
</feature>
<accession>A0A7J6DMF9</accession>
<protein>
    <submittedName>
        <fullName evidence="3">Uncharacterized protein</fullName>
    </submittedName>
</protein>
<dbReference type="Gene3D" id="2.130.10.10">
    <property type="entry name" value="YVTN repeat-like/Quinoprotein amine dehydrogenase"/>
    <property type="match status" value="1"/>
</dbReference>